<sequence>MVNTSPQHSTPTDSTSDIPPLESGDRLIRPEFERRYNAMPNLKKAELIEGVVYVGSPLRFEPHAEPHGNLMIWLGNYKVATFGVRLGDNPTVRLDLDNEPQPDAILLIDAACGGSSHLSTDGYVEGAPELVAEVAASSASKDLYDKKRAYRRNGIQEYIVWQVFDSTVSWFSLQNGEYVALIPNGLGIIQSQVFPGLWLDVSALVAGNMQQVLTVLQKGLSSVEHQMFIQQISI</sequence>
<evidence type="ECO:0000313" key="4">
    <source>
        <dbReference type="Proteomes" id="UP000647836"/>
    </source>
</evidence>
<reference evidence="3 4" key="1">
    <citation type="submission" date="2020-10" db="EMBL/GenBank/DDBJ databases">
        <authorList>
            <person name="Castelo-Branco R."/>
            <person name="Eusebio N."/>
            <person name="Adriana R."/>
            <person name="Vieira A."/>
            <person name="Brugerolle De Fraissinette N."/>
            <person name="Rezende De Castro R."/>
            <person name="Schneider M.P."/>
            <person name="Vasconcelos V."/>
            <person name="Leao P.N."/>
        </authorList>
    </citation>
    <scope>NUCLEOTIDE SEQUENCE [LARGE SCALE GENOMIC DNA]</scope>
    <source>
        <strain evidence="3 4">LEGE 07299</strain>
    </source>
</reference>
<dbReference type="InterPro" id="IPR012296">
    <property type="entry name" value="Nuclease_put_TT1808"/>
</dbReference>
<dbReference type="Pfam" id="PF05685">
    <property type="entry name" value="Uma2"/>
    <property type="match status" value="1"/>
</dbReference>
<organism evidence="3 4">
    <name type="scientific">Nostoc cf. edaphicum LEGE 07299</name>
    <dbReference type="NCBI Taxonomy" id="2777974"/>
    <lineage>
        <taxon>Bacteria</taxon>
        <taxon>Bacillati</taxon>
        <taxon>Cyanobacteriota</taxon>
        <taxon>Cyanophyceae</taxon>
        <taxon>Nostocales</taxon>
        <taxon>Nostocaceae</taxon>
        <taxon>Nostoc</taxon>
    </lineage>
</organism>
<dbReference type="EMBL" id="JADEXF010000015">
    <property type="protein sequence ID" value="MBE9103555.1"/>
    <property type="molecule type" value="Genomic_DNA"/>
</dbReference>
<dbReference type="Gene3D" id="3.90.1570.10">
    <property type="entry name" value="tt1808, chain A"/>
    <property type="match status" value="1"/>
</dbReference>
<dbReference type="PANTHER" id="PTHR35400:SF3">
    <property type="entry name" value="SLL1072 PROTEIN"/>
    <property type="match status" value="1"/>
</dbReference>
<keyword evidence="4" id="KW-1185">Reference proteome</keyword>
<proteinExistence type="predicted"/>
<gene>
    <name evidence="3" type="ORF">IQ229_00900</name>
</gene>
<dbReference type="Proteomes" id="UP000647836">
    <property type="component" value="Unassembled WGS sequence"/>
</dbReference>
<keyword evidence="3" id="KW-0378">Hydrolase</keyword>
<dbReference type="InterPro" id="IPR011335">
    <property type="entry name" value="Restrct_endonuc-II-like"/>
</dbReference>
<accession>A0ABR9TT21</accession>
<dbReference type="PANTHER" id="PTHR35400">
    <property type="entry name" value="SLR1083 PROTEIN"/>
    <property type="match status" value="1"/>
</dbReference>
<keyword evidence="3" id="KW-0540">Nuclease</keyword>
<evidence type="ECO:0000259" key="2">
    <source>
        <dbReference type="Pfam" id="PF05685"/>
    </source>
</evidence>
<dbReference type="CDD" id="cd06260">
    <property type="entry name" value="DUF820-like"/>
    <property type="match status" value="1"/>
</dbReference>
<dbReference type="SUPFAM" id="SSF52980">
    <property type="entry name" value="Restriction endonuclease-like"/>
    <property type="match status" value="1"/>
</dbReference>
<comment type="caution">
    <text evidence="3">The sequence shown here is derived from an EMBL/GenBank/DDBJ whole genome shotgun (WGS) entry which is preliminary data.</text>
</comment>
<evidence type="ECO:0000256" key="1">
    <source>
        <dbReference type="SAM" id="MobiDB-lite"/>
    </source>
</evidence>
<dbReference type="GO" id="GO:0004519">
    <property type="term" value="F:endonuclease activity"/>
    <property type="evidence" value="ECO:0007669"/>
    <property type="project" value="UniProtKB-KW"/>
</dbReference>
<dbReference type="RefSeq" id="WP_194040451.1">
    <property type="nucleotide sequence ID" value="NZ_JADEXF010000015.1"/>
</dbReference>
<feature type="region of interest" description="Disordered" evidence="1">
    <location>
        <begin position="1"/>
        <end position="24"/>
    </location>
</feature>
<feature type="compositionally biased region" description="Polar residues" evidence="1">
    <location>
        <begin position="1"/>
        <end position="17"/>
    </location>
</feature>
<protein>
    <submittedName>
        <fullName evidence="3">Uma2 family endonuclease</fullName>
    </submittedName>
</protein>
<feature type="domain" description="Putative restriction endonuclease" evidence="2">
    <location>
        <begin position="31"/>
        <end position="202"/>
    </location>
</feature>
<evidence type="ECO:0000313" key="3">
    <source>
        <dbReference type="EMBL" id="MBE9103555.1"/>
    </source>
</evidence>
<keyword evidence="3" id="KW-0255">Endonuclease</keyword>
<name>A0ABR9TT21_9NOSO</name>
<dbReference type="InterPro" id="IPR008538">
    <property type="entry name" value="Uma2"/>
</dbReference>